<organism evidence="1 2">
    <name type="scientific">Candidatus Thermofonsia Clade 3 bacterium</name>
    <dbReference type="NCBI Taxonomy" id="2364212"/>
    <lineage>
        <taxon>Bacteria</taxon>
        <taxon>Bacillati</taxon>
        <taxon>Chloroflexota</taxon>
        <taxon>Candidatus Thermofontia</taxon>
        <taxon>Candidatus Thermofonsia Clade 3</taxon>
    </lineage>
</organism>
<dbReference type="EMBL" id="PGTN01000685">
    <property type="protein sequence ID" value="PJF45865.1"/>
    <property type="molecule type" value="Genomic_DNA"/>
</dbReference>
<reference evidence="1 2" key="1">
    <citation type="submission" date="2017-11" db="EMBL/GenBank/DDBJ databases">
        <title>Evolution of Phototrophy in the Chloroflexi Phylum Driven by Horizontal Gene Transfer.</title>
        <authorList>
            <person name="Ward L.M."/>
            <person name="Hemp J."/>
            <person name="Shih P.M."/>
            <person name="Mcglynn S.E."/>
            <person name="Fischer W."/>
        </authorList>
    </citation>
    <scope>NUCLEOTIDE SEQUENCE [LARGE SCALE GENOMIC DNA]</scope>
    <source>
        <strain evidence="1">JP3_7</strain>
    </source>
</reference>
<name>A0A2M8Q7U5_9CHLR</name>
<protein>
    <submittedName>
        <fullName evidence="1">Uncharacterized protein</fullName>
    </submittedName>
</protein>
<feature type="non-terminal residue" evidence="1">
    <location>
        <position position="1"/>
    </location>
</feature>
<proteinExistence type="predicted"/>
<dbReference type="AlphaFoldDB" id="A0A2M8Q7U5"/>
<gene>
    <name evidence="1" type="ORF">CUN48_16715</name>
</gene>
<comment type="caution">
    <text evidence="1">The sequence shown here is derived from an EMBL/GenBank/DDBJ whole genome shotgun (WGS) entry which is preliminary data.</text>
</comment>
<accession>A0A2M8Q7U5</accession>
<sequence>NPADFIDRWDARDHLASLIWQRLGCDARCNLARYIVANFGDGELLKIMEMCGARPSEVIDLWEATRHQIVKDAMELASHYEAAQQLIKRYRLPVREVAGRFYSRWRNLPARVRELTRVAREVELQARCYRRPNVATEEEE</sequence>
<dbReference type="Proteomes" id="UP000230790">
    <property type="component" value="Unassembled WGS sequence"/>
</dbReference>
<evidence type="ECO:0000313" key="2">
    <source>
        <dbReference type="Proteomes" id="UP000230790"/>
    </source>
</evidence>
<evidence type="ECO:0000313" key="1">
    <source>
        <dbReference type="EMBL" id="PJF45865.1"/>
    </source>
</evidence>